<dbReference type="PANTHER" id="PTHR38096:SF1">
    <property type="entry name" value="ENTEROBACTIN SYNTHASE COMPONENT D"/>
    <property type="match status" value="1"/>
</dbReference>
<evidence type="ECO:0000256" key="7">
    <source>
        <dbReference type="ARBA" id="ARBA00023191"/>
    </source>
</evidence>
<comment type="function">
    <text evidence="1">Involved in the biosynthesis of the siderophore enterobactin (enterochelin), which is a macrocyclic trimeric lactone of N-(2,3-dihydroxybenzoyl)-serine. The serine trilactone serves as a scaffolding for the three catechol functionalities that provide hexadentate coordination for the tightly ligated iron(2+) atoms. Plays an essential role in the assembly of the enterobactin by catalyzing the transfer of the 4'-phosphopantetheine (Ppant) moiety from coenzyme A to the apo-domains of both EntB (ArCP domain) and EntF (PCP domain) to yield their holo-forms which make them competent for the activation of 2,3-dihydroxybenzoate (DHB) and L-serine, respectively.</text>
</comment>
<evidence type="ECO:0000256" key="11">
    <source>
        <dbReference type="ARBA" id="ARBA00049191"/>
    </source>
</evidence>
<evidence type="ECO:0000256" key="1">
    <source>
        <dbReference type="ARBA" id="ARBA00003937"/>
    </source>
</evidence>
<feature type="domain" description="4'-phosphopantetheinyl transferase N-terminal" evidence="13">
    <location>
        <begin position="52"/>
        <end position="116"/>
    </location>
</feature>
<gene>
    <name evidence="14" type="ORF">ERHA53_31420</name>
</gene>
<dbReference type="InterPro" id="IPR003542">
    <property type="entry name" value="Enbac_synth_compD-like"/>
</dbReference>
<evidence type="ECO:0000259" key="13">
    <source>
        <dbReference type="Pfam" id="PF17837"/>
    </source>
</evidence>
<protein>
    <recommendedName>
        <fullName evidence="5">Enterobactin synthase component D</fullName>
    </recommendedName>
    <alternativeName>
        <fullName evidence="8">4'-phosphopantetheinyl transferase EntD</fullName>
    </alternativeName>
    <alternativeName>
        <fullName evidence="9">Enterochelin synthase D</fullName>
    </alternativeName>
</protein>
<comment type="pathway">
    <text evidence="2">Siderophore biosynthesis; enterobactin biosynthesis.</text>
</comment>
<evidence type="ECO:0000259" key="12">
    <source>
        <dbReference type="Pfam" id="PF01648"/>
    </source>
</evidence>
<dbReference type="InterPro" id="IPR008278">
    <property type="entry name" value="4-PPantetheinyl_Trfase_dom"/>
</dbReference>
<evidence type="ECO:0000256" key="5">
    <source>
        <dbReference type="ARBA" id="ARBA00019087"/>
    </source>
</evidence>
<dbReference type="RefSeq" id="WP_212813071.1">
    <property type="nucleotide sequence ID" value="NZ_AP024329.1"/>
</dbReference>
<feature type="domain" description="4'-phosphopantetheinyl transferase" evidence="12">
    <location>
        <begin position="124"/>
        <end position="204"/>
    </location>
</feature>
<keyword evidence="6" id="KW-0808">Transferase</keyword>
<evidence type="ECO:0000256" key="9">
    <source>
        <dbReference type="ARBA" id="ARBA00031996"/>
    </source>
</evidence>
<name>A0ABM7N2V9_ERWRD</name>
<dbReference type="Proteomes" id="UP000677515">
    <property type="component" value="Chromosome"/>
</dbReference>
<evidence type="ECO:0000313" key="15">
    <source>
        <dbReference type="Proteomes" id="UP000677515"/>
    </source>
</evidence>
<comment type="subunit">
    <text evidence="4">EntB, EntD, EntE, and EntF form a multienzyme complex called enterobactin synthase.</text>
</comment>
<evidence type="ECO:0000256" key="2">
    <source>
        <dbReference type="ARBA" id="ARBA00004993"/>
    </source>
</evidence>
<evidence type="ECO:0000256" key="3">
    <source>
        <dbReference type="ARBA" id="ARBA00008342"/>
    </source>
</evidence>
<dbReference type="Pfam" id="PF17837">
    <property type="entry name" value="4PPT_N"/>
    <property type="match status" value="1"/>
</dbReference>
<keyword evidence="7" id="KW-0259">Enterobactin biosynthesis</keyword>
<dbReference type="EMBL" id="AP024329">
    <property type="protein sequence ID" value="BCQ35799.1"/>
    <property type="molecule type" value="Genomic_DNA"/>
</dbReference>
<keyword evidence="15" id="KW-1185">Reference proteome</keyword>
<evidence type="ECO:0000256" key="6">
    <source>
        <dbReference type="ARBA" id="ARBA00022679"/>
    </source>
</evidence>
<organism evidence="14 15">
    <name type="scientific">Erwinia rhapontici</name>
    <name type="common">Pectobacterium rhapontici</name>
    <dbReference type="NCBI Taxonomy" id="55212"/>
    <lineage>
        <taxon>Bacteria</taxon>
        <taxon>Pseudomonadati</taxon>
        <taxon>Pseudomonadota</taxon>
        <taxon>Gammaproteobacteria</taxon>
        <taxon>Enterobacterales</taxon>
        <taxon>Erwiniaceae</taxon>
        <taxon>Erwinia</taxon>
    </lineage>
</organism>
<evidence type="ECO:0000313" key="14">
    <source>
        <dbReference type="EMBL" id="BCQ35799.1"/>
    </source>
</evidence>
<comment type="similarity">
    <text evidence="3">Belongs to the P-Pant transferase superfamily. EntD family.</text>
</comment>
<comment type="catalytic activity">
    <reaction evidence="11">
        <text>apo-[peptidyl-carrier protein] + CoA = holo-[peptidyl-carrier protein] + adenosine 3',5'-bisphosphate + H(+)</text>
        <dbReference type="Rhea" id="RHEA:46228"/>
        <dbReference type="Rhea" id="RHEA-COMP:11479"/>
        <dbReference type="Rhea" id="RHEA-COMP:11480"/>
        <dbReference type="ChEBI" id="CHEBI:15378"/>
        <dbReference type="ChEBI" id="CHEBI:29999"/>
        <dbReference type="ChEBI" id="CHEBI:57287"/>
        <dbReference type="ChEBI" id="CHEBI:58343"/>
        <dbReference type="ChEBI" id="CHEBI:64479"/>
    </reaction>
</comment>
<evidence type="ECO:0000256" key="4">
    <source>
        <dbReference type="ARBA" id="ARBA00011503"/>
    </source>
</evidence>
<dbReference type="InterPro" id="IPR037143">
    <property type="entry name" value="4-PPantetheinyl_Trfase_dom_sf"/>
</dbReference>
<evidence type="ECO:0000256" key="8">
    <source>
        <dbReference type="ARBA" id="ARBA00029894"/>
    </source>
</evidence>
<dbReference type="PANTHER" id="PTHR38096">
    <property type="entry name" value="ENTEROBACTIN SYNTHASE COMPONENT D"/>
    <property type="match status" value="1"/>
</dbReference>
<proteinExistence type="inferred from homology"/>
<dbReference type="Gene3D" id="3.90.470.20">
    <property type="entry name" value="4'-phosphopantetheinyl transferase domain"/>
    <property type="match status" value="1"/>
</dbReference>
<dbReference type="SUPFAM" id="SSF56214">
    <property type="entry name" value="4'-phosphopantetheinyl transferase"/>
    <property type="match status" value="1"/>
</dbReference>
<dbReference type="Pfam" id="PF01648">
    <property type="entry name" value="ACPS"/>
    <property type="match status" value="1"/>
</dbReference>
<sequence>MTALHLPSYPPFISHCTLQPLAEHPDIYLLDALYDAAHFTESLFTTLTIPAPEHLQRAVKKRRAEYLASRYCLQQALTSWGIPSFLLRNTPDRAPIWPQGINGSLSHTHQQVCALLTRRQDWLLGVDCERIMTAQVAHETHSMLITAAEKARLELSEVPFTTALTVAFSLKESLYKALYPRVLQFMDFSAAEVIQCSADLQHISLRLTQTISGEMVVGRIFEGRAILQPDQVITWIIGPQQRRD</sequence>
<accession>A0ABM7N2V9</accession>
<comment type="catalytic activity">
    <reaction evidence="10">
        <text>apo-[aryl-carrier protein] + CoA = holo-[aryl-carrier protein] + adenosine 3',5'-bisphosphate + H(+)</text>
        <dbReference type="Rhea" id="RHEA:48404"/>
        <dbReference type="Rhea" id="RHEA-COMP:15903"/>
        <dbReference type="Rhea" id="RHEA-COMP:17557"/>
        <dbReference type="ChEBI" id="CHEBI:15378"/>
        <dbReference type="ChEBI" id="CHEBI:29999"/>
        <dbReference type="ChEBI" id="CHEBI:57287"/>
        <dbReference type="ChEBI" id="CHEBI:58343"/>
        <dbReference type="ChEBI" id="CHEBI:64479"/>
    </reaction>
</comment>
<dbReference type="GeneID" id="99867430"/>
<dbReference type="InterPro" id="IPR041354">
    <property type="entry name" value="4PPT_N"/>
</dbReference>
<evidence type="ECO:0000256" key="10">
    <source>
        <dbReference type="ARBA" id="ARBA00049176"/>
    </source>
</evidence>
<dbReference type="PRINTS" id="PR01399">
    <property type="entry name" value="ENTSNTHTASED"/>
</dbReference>
<reference evidence="14 15" key="1">
    <citation type="submission" date="2021-01" db="EMBL/GenBank/DDBJ databases">
        <title>Complete genome sequence of Erwinia rhapontici MAFF 311153.</title>
        <authorList>
            <person name="Morohoshi T."/>
            <person name="Someya N."/>
        </authorList>
    </citation>
    <scope>NUCLEOTIDE SEQUENCE [LARGE SCALE GENOMIC DNA]</scope>
    <source>
        <strain evidence="14 15">MAFF 311153</strain>
    </source>
</reference>